<name>A0A7W1WUE2_9BACL</name>
<evidence type="ECO:0000313" key="1">
    <source>
        <dbReference type="EMBL" id="MBA4496207.1"/>
    </source>
</evidence>
<dbReference type="EMBL" id="JACEIQ010000026">
    <property type="protein sequence ID" value="MBA4496207.1"/>
    <property type="molecule type" value="Genomic_DNA"/>
</dbReference>
<dbReference type="AlphaFoldDB" id="A0A7W1WUE2"/>
<organism evidence="1 2">
    <name type="scientific">Paenactinomyces guangxiensis</name>
    <dbReference type="NCBI Taxonomy" id="1490290"/>
    <lineage>
        <taxon>Bacteria</taxon>
        <taxon>Bacillati</taxon>
        <taxon>Bacillota</taxon>
        <taxon>Bacilli</taxon>
        <taxon>Bacillales</taxon>
        <taxon>Thermoactinomycetaceae</taxon>
        <taxon>Paenactinomyces</taxon>
    </lineage>
</organism>
<sequence>MTAKGIGTYEHNHVIGYTTLALKNLDYSKDEIWAVIHEMHRLFDDKSEEEAPEQADTFLWENS</sequence>
<gene>
    <name evidence="1" type="ORF">H1191_18215</name>
</gene>
<comment type="caution">
    <text evidence="1">The sequence shown here is derived from an EMBL/GenBank/DDBJ whole genome shotgun (WGS) entry which is preliminary data.</text>
</comment>
<proteinExistence type="predicted"/>
<evidence type="ECO:0000313" key="2">
    <source>
        <dbReference type="Proteomes" id="UP000535491"/>
    </source>
</evidence>
<keyword evidence="2" id="KW-1185">Reference proteome</keyword>
<reference evidence="1 2" key="1">
    <citation type="submission" date="2020-07" db="EMBL/GenBank/DDBJ databases">
        <authorList>
            <person name="Feng H."/>
        </authorList>
    </citation>
    <scope>NUCLEOTIDE SEQUENCE [LARGE SCALE GENOMIC DNA]</scope>
    <source>
        <strain evidence="2">s-10</strain>
    </source>
</reference>
<dbReference type="RefSeq" id="WP_181754414.1">
    <property type="nucleotide sequence ID" value="NZ_JACEIQ010000026.1"/>
</dbReference>
<accession>A0A7W1WUE2</accession>
<dbReference type="Proteomes" id="UP000535491">
    <property type="component" value="Unassembled WGS sequence"/>
</dbReference>
<protein>
    <submittedName>
        <fullName evidence="1">Uncharacterized protein</fullName>
    </submittedName>
</protein>